<sequence length="145" mass="17190">MYKPRKIEQQDNWLDESGVKIYTITYQANILDQALYKKALISIKQSIGIPWKNTAAFTIFHEGELYPYLILGYWQNGNELFVRVYVHINKHWIEDPAQFSFCLYDMEVMWNERNIYINTIDKDSPSLDAYQNTRLPLESQSALIE</sequence>
<gene>
    <name evidence="1" type="ORF">theurythT_21140</name>
</gene>
<protein>
    <submittedName>
        <fullName evidence="1">Uncharacterized protein</fullName>
    </submittedName>
</protein>
<name>A0ABQ6H3I5_9GAMM</name>
<reference evidence="1 2" key="1">
    <citation type="submission" date="2023-03" db="EMBL/GenBank/DDBJ databases">
        <title>Draft genome sequence of Thalassotalea eurytherma JCM 18482T.</title>
        <authorList>
            <person name="Sawabe T."/>
        </authorList>
    </citation>
    <scope>NUCLEOTIDE SEQUENCE [LARGE SCALE GENOMIC DNA]</scope>
    <source>
        <strain evidence="1 2">JCM 18482</strain>
    </source>
</reference>
<organism evidence="1 2">
    <name type="scientific">Thalassotalea eurytherma</name>
    <dbReference type="NCBI Taxonomy" id="1144278"/>
    <lineage>
        <taxon>Bacteria</taxon>
        <taxon>Pseudomonadati</taxon>
        <taxon>Pseudomonadota</taxon>
        <taxon>Gammaproteobacteria</taxon>
        <taxon>Alteromonadales</taxon>
        <taxon>Colwelliaceae</taxon>
        <taxon>Thalassotalea</taxon>
    </lineage>
</organism>
<comment type="caution">
    <text evidence="1">The sequence shown here is derived from an EMBL/GenBank/DDBJ whole genome shotgun (WGS) entry which is preliminary data.</text>
</comment>
<dbReference type="EMBL" id="BSSU01000010">
    <property type="protein sequence ID" value="GLX82662.1"/>
    <property type="molecule type" value="Genomic_DNA"/>
</dbReference>
<proteinExistence type="predicted"/>
<keyword evidence="2" id="KW-1185">Reference proteome</keyword>
<accession>A0ABQ6H3I5</accession>
<dbReference type="RefSeq" id="WP_284208032.1">
    <property type="nucleotide sequence ID" value="NZ_BSSU01000010.1"/>
</dbReference>
<evidence type="ECO:0000313" key="2">
    <source>
        <dbReference type="Proteomes" id="UP001157133"/>
    </source>
</evidence>
<dbReference type="Proteomes" id="UP001157133">
    <property type="component" value="Unassembled WGS sequence"/>
</dbReference>
<evidence type="ECO:0000313" key="1">
    <source>
        <dbReference type="EMBL" id="GLX82662.1"/>
    </source>
</evidence>